<dbReference type="GO" id="GO:0019698">
    <property type="term" value="P:D-galacturonate catabolic process"/>
    <property type="evidence" value="ECO:0007669"/>
    <property type="project" value="TreeGrafter"/>
</dbReference>
<protein>
    <submittedName>
        <fullName evidence="4">Altronate hydrolase</fullName>
    </submittedName>
</protein>
<organism evidence="4 5">
    <name type="scientific">Cellvibrio polysaccharolyticus</name>
    <dbReference type="NCBI Taxonomy" id="2082724"/>
    <lineage>
        <taxon>Bacteria</taxon>
        <taxon>Pseudomonadati</taxon>
        <taxon>Pseudomonadota</taxon>
        <taxon>Gammaproteobacteria</taxon>
        <taxon>Cellvibrionales</taxon>
        <taxon>Cellvibrionaceae</taxon>
        <taxon>Cellvibrio</taxon>
    </lineage>
</organism>
<dbReference type="SMART" id="SM00858">
    <property type="entry name" value="SAF"/>
    <property type="match status" value="1"/>
</dbReference>
<evidence type="ECO:0000256" key="1">
    <source>
        <dbReference type="ARBA" id="ARBA00023239"/>
    </source>
</evidence>
<comment type="caution">
    <text evidence="4">The sequence shown here is derived from an EMBL/GenBank/DDBJ whole genome shotgun (WGS) entry which is preliminary data.</text>
</comment>
<dbReference type="InterPro" id="IPR013974">
    <property type="entry name" value="SAF"/>
</dbReference>
<gene>
    <name evidence="4" type="ORF">C4F51_12925</name>
</gene>
<dbReference type="PANTHER" id="PTHR30536">
    <property type="entry name" value="ALTRONATE/GALACTARATE DEHYDRATASE"/>
    <property type="match status" value="1"/>
</dbReference>
<dbReference type="EMBL" id="PRDL01000001">
    <property type="protein sequence ID" value="MBE8718090.1"/>
    <property type="molecule type" value="Genomic_DNA"/>
</dbReference>
<dbReference type="GO" id="GO:0016829">
    <property type="term" value="F:lyase activity"/>
    <property type="evidence" value="ECO:0007669"/>
    <property type="project" value="UniProtKB-KW"/>
</dbReference>
<accession>A0A928V3J6</accession>
<proteinExistence type="predicted"/>
<reference evidence="4" key="1">
    <citation type="submission" date="2018-07" db="EMBL/GenBank/DDBJ databases">
        <title>Genome assembly of strain Ka43.</title>
        <authorList>
            <person name="Kukolya J."/>
            <person name="Nagy I."/>
            <person name="Horvath B."/>
            <person name="Toth A."/>
        </authorList>
    </citation>
    <scope>NUCLEOTIDE SEQUENCE</scope>
    <source>
        <strain evidence="4">KB43</strain>
    </source>
</reference>
<feature type="region of interest" description="Disordered" evidence="2">
    <location>
        <begin position="84"/>
        <end position="107"/>
    </location>
</feature>
<dbReference type="AlphaFoldDB" id="A0A928V3J6"/>
<evidence type="ECO:0000259" key="3">
    <source>
        <dbReference type="SMART" id="SM00858"/>
    </source>
</evidence>
<dbReference type="Proteomes" id="UP000652567">
    <property type="component" value="Unassembled WGS sequence"/>
</dbReference>
<evidence type="ECO:0000313" key="5">
    <source>
        <dbReference type="Proteomes" id="UP000652567"/>
    </source>
</evidence>
<keyword evidence="4" id="KW-0378">Hydrolase</keyword>
<dbReference type="Gene3D" id="2.30.130.110">
    <property type="match status" value="1"/>
</dbReference>
<keyword evidence="5" id="KW-1185">Reference proteome</keyword>
<evidence type="ECO:0000256" key="2">
    <source>
        <dbReference type="SAM" id="MobiDB-lite"/>
    </source>
</evidence>
<sequence length="107" mass="11656">MASTENKNALILLHPADNVLVCIRHIQPGDGVTIDGAEVVSADAIQVGHKVARADLQTGEKIYKYGAAIGSLLTSVQRGEHVHMHNMQSDYIPSHTRTRQNSQRSES</sequence>
<dbReference type="GO" id="GO:0016787">
    <property type="term" value="F:hydrolase activity"/>
    <property type="evidence" value="ECO:0007669"/>
    <property type="project" value="UniProtKB-KW"/>
</dbReference>
<evidence type="ECO:0000313" key="4">
    <source>
        <dbReference type="EMBL" id="MBE8718090.1"/>
    </source>
</evidence>
<name>A0A928V3J6_9GAMM</name>
<dbReference type="CDD" id="cd11613">
    <property type="entry name" value="SAF_AH_GD"/>
    <property type="match status" value="1"/>
</dbReference>
<dbReference type="InterPro" id="IPR052172">
    <property type="entry name" value="UxaA_altronate/galactarate_dh"/>
</dbReference>
<dbReference type="InterPro" id="IPR044144">
    <property type="entry name" value="SAF_UxaA/GarD"/>
</dbReference>
<feature type="domain" description="SAF" evidence="3">
    <location>
        <begin position="17"/>
        <end position="88"/>
    </location>
</feature>
<keyword evidence="1" id="KW-0456">Lyase</keyword>
<dbReference type="PANTHER" id="PTHR30536:SF5">
    <property type="entry name" value="ALTRONATE DEHYDRATASE"/>
    <property type="match status" value="1"/>
</dbReference>